<dbReference type="RefSeq" id="WP_209971195.1">
    <property type="nucleotide sequence ID" value="NZ_JAGGLB010000005.1"/>
</dbReference>
<gene>
    <name evidence="2" type="ORF">J2Z66_002016</name>
</gene>
<dbReference type="Proteomes" id="UP001519287">
    <property type="component" value="Unassembled WGS sequence"/>
</dbReference>
<keyword evidence="3" id="KW-1185">Reference proteome</keyword>
<feature type="domain" description="Neutral/alkaline non-lysosomal ceramidase N-terminal" evidence="1">
    <location>
        <begin position="48"/>
        <end position="234"/>
    </location>
</feature>
<comment type="caution">
    <text evidence="2">The sequence shown here is derived from an EMBL/GenBank/DDBJ whole genome shotgun (WGS) entry which is preliminary data.</text>
</comment>
<dbReference type="Pfam" id="PF04734">
    <property type="entry name" value="Ceramidase_alk"/>
    <property type="match status" value="1"/>
</dbReference>
<evidence type="ECO:0000313" key="3">
    <source>
        <dbReference type="Proteomes" id="UP001519287"/>
    </source>
</evidence>
<evidence type="ECO:0000259" key="1">
    <source>
        <dbReference type="Pfam" id="PF04734"/>
    </source>
</evidence>
<accession>A0ABS4IS87</accession>
<dbReference type="EMBL" id="JAGGLB010000005">
    <property type="protein sequence ID" value="MBP1990410.1"/>
    <property type="molecule type" value="Genomic_DNA"/>
</dbReference>
<proteinExistence type="predicted"/>
<protein>
    <recommendedName>
        <fullName evidence="1">Neutral/alkaline non-lysosomal ceramidase N-terminal domain-containing protein</fullName>
    </recommendedName>
</protein>
<dbReference type="InterPro" id="IPR031329">
    <property type="entry name" value="NEUT/ALK_ceramidase_N"/>
</dbReference>
<name>A0ABS4IS87_9BACL</name>
<sequence length="453" mass="49862">MAEAGFGVADITPEIGALTSLSMHCKVTRIITPLQIKICLIRMGEQMTAIVSVDTTSLYSCTIADMRRVIAKTAGLLEEHIFINSTHTHSSPFLHRSAQDCLKPWQLQFLDDDYYEYVLQGAVEAATKAKGSMAAVQFRFSKGIVREVACNRRVTLPDGTIGVRYGRGVSAELRAYPDGLIDPEVSCTWLVGSQGDLMGCLINYACHATTYHQPTEICWDYPGYAAQTVERELGGICLFLQGCAGNISPGKYTIGEPLEDSMKLGRRVADAAIESYSSAGAVMVDGLLISCEHIETELRILRSMEDLKRALTVEIEKYFTESGDLSVGSSGTNIMSLAERIVLLGKYPGRQMLSEIAVIGLGTIVFVFLPGEMFVECALSLKAKFPMLNLMIMAYTDVSLEYVPIRAAFEEQGGYETCEEWCFSVPGNAEIMEEKAANMIPEFPKEQEERIFS</sequence>
<evidence type="ECO:0000313" key="2">
    <source>
        <dbReference type="EMBL" id="MBP1990410.1"/>
    </source>
</evidence>
<organism evidence="2 3">
    <name type="scientific">Paenibacillus eucommiae</name>
    <dbReference type="NCBI Taxonomy" id="1355755"/>
    <lineage>
        <taxon>Bacteria</taxon>
        <taxon>Bacillati</taxon>
        <taxon>Bacillota</taxon>
        <taxon>Bacilli</taxon>
        <taxon>Bacillales</taxon>
        <taxon>Paenibacillaceae</taxon>
        <taxon>Paenibacillus</taxon>
    </lineage>
</organism>
<reference evidence="2 3" key="1">
    <citation type="submission" date="2021-03" db="EMBL/GenBank/DDBJ databases">
        <title>Genomic Encyclopedia of Type Strains, Phase IV (KMG-IV): sequencing the most valuable type-strain genomes for metagenomic binning, comparative biology and taxonomic classification.</title>
        <authorList>
            <person name="Goeker M."/>
        </authorList>
    </citation>
    <scope>NUCLEOTIDE SEQUENCE [LARGE SCALE GENOMIC DNA]</scope>
    <source>
        <strain evidence="2 3">DSM 26048</strain>
    </source>
</reference>